<evidence type="ECO:0000313" key="3">
    <source>
        <dbReference type="EMBL" id="GGE19157.1"/>
    </source>
</evidence>
<evidence type="ECO:0000256" key="1">
    <source>
        <dbReference type="ARBA" id="ARBA00008168"/>
    </source>
</evidence>
<dbReference type="AlphaFoldDB" id="A0A8J2VHX7"/>
<protein>
    <recommendedName>
        <fullName evidence="5">Septum formation topological specificity factor MinE</fullName>
    </recommendedName>
</protein>
<name>A0A8J2VHX7_9BACL</name>
<dbReference type="GO" id="GO:0032955">
    <property type="term" value="P:regulation of division septum assembly"/>
    <property type="evidence" value="ECO:0007669"/>
    <property type="project" value="InterPro"/>
</dbReference>
<dbReference type="InterPro" id="IPR036707">
    <property type="entry name" value="MinE_sf"/>
</dbReference>
<keyword evidence="4" id="KW-1185">Reference proteome</keyword>
<dbReference type="GO" id="GO:0051301">
    <property type="term" value="P:cell division"/>
    <property type="evidence" value="ECO:0007669"/>
    <property type="project" value="InterPro"/>
</dbReference>
<reference evidence="3" key="2">
    <citation type="submission" date="2020-09" db="EMBL/GenBank/DDBJ databases">
        <authorList>
            <person name="Sun Q."/>
            <person name="Zhou Y."/>
        </authorList>
    </citation>
    <scope>NUCLEOTIDE SEQUENCE</scope>
    <source>
        <strain evidence="3">CGMCC 1.15179</strain>
    </source>
</reference>
<dbReference type="Gene3D" id="3.30.1070.10">
    <property type="entry name" value="Cell division topological specificity factor MinE"/>
    <property type="match status" value="1"/>
</dbReference>
<dbReference type="Pfam" id="PF03776">
    <property type="entry name" value="MinE"/>
    <property type="match status" value="1"/>
</dbReference>
<evidence type="ECO:0000313" key="4">
    <source>
        <dbReference type="Proteomes" id="UP000625210"/>
    </source>
</evidence>
<sequence length="101" mass="11520">MAFLNMFGKEKERPTAETADDRLALVLSYQRSDIDERKLKEFQSRLVELCNDFGYDVVGQVEVRPQSQKRNNMTVLNASIPVRIRTEAKEDDPTVKSAGLT</sequence>
<comment type="similarity">
    <text evidence="1">Belongs to the MinE family.</text>
</comment>
<gene>
    <name evidence="3" type="ORF">GCM10011571_21350</name>
</gene>
<dbReference type="RefSeq" id="WP_188647881.1">
    <property type="nucleotide sequence ID" value="NZ_BMHQ01000007.1"/>
</dbReference>
<dbReference type="Proteomes" id="UP000625210">
    <property type="component" value="Unassembled WGS sequence"/>
</dbReference>
<comment type="function">
    <text evidence="2">Prevents the cell division inhibition by proteins MinC and MinD at internal division sites while permitting inhibition at polar sites. This ensures cell division at the proper site by restricting the formation of a division septum at the midpoint of the long axis of the cell.</text>
</comment>
<organism evidence="3 4">
    <name type="scientific">Marinithermofilum abyssi</name>
    <dbReference type="NCBI Taxonomy" id="1571185"/>
    <lineage>
        <taxon>Bacteria</taxon>
        <taxon>Bacillati</taxon>
        <taxon>Bacillota</taxon>
        <taxon>Bacilli</taxon>
        <taxon>Bacillales</taxon>
        <taxon>Thermoactinomycetaceae</taxon>
        <taxon>Marinithermofilum</taxon>
    </lineage>
</organism>
<reference evidence="3" key="1">
    <citation type="journal article" date="2014" name="Int. J. Syst. Evol. Microbiol.">
        <title>Complete genome sequence of Corynebacterium casei LMG S-19264T (=DSM 44701T), isolated from a smear-ripened cheese.</title>
        <authorList>
            <consortium name="US DOE Joint Genome Institute (JGI-PGF)"/>
            <person name="Walter F."/>
            <person name="Albersmeier A."/>
            <person name="Kalinowski J."/>
            <person name="Ruckert C."/>
        </authorList>
    </citation>
    <scope>NUCLEOTIDE SEQUENCE</scope>
    <source>
        <strain evidence="3">CGMCC 1.15179</strain>
    </source>
</reference>
<evidence type="ECO:0008006" key="5">
    <source>
        <dbReference type="Google" id="ProtNLM"/>
    </source>
</evidence>
<accession>A0A8J2VHX7</accession>
<dbReference type="EMBL" id="BMHQ01000007">
    <property type="protein sequence ID" value="GGE19157.1"/>
    <property type="molecule type" value="Genomic_DNA"/>
</dbReference>
<dbReference type="InterPro" id="IPR005527">
    <property type="entry name" value="MinE"/>
</dbReference>
<evidence type="ECO:0000256" key="2">
    <source>
        <dbReference type="ARBA" id="ARBA00025265"/>
    </source>
</evidence>
<comment type="caution">
    <text evidence="3">The sequence shown here is derived from an EMBL/GenBank/DDBJ whole genome shotgun (WGS) entry which is preliminary data.</text>
</comment>
<proteinExistence type="inferred from homology"/>